<name>A0ABQ1XLM8_9PROT</name>
<evidence type="ECO:0000256" key="2">
    <source>
        <dbReference type="ARBA" id="ARBA00010944"/>
    </source>
</evidence>
<evidence type="ECO:0000256" key="1">
    <source>
        <dbReference type="ARBA" id="ARBA00004781"/>
    </source>
</evidence>
<keyword evidence="6" id="KW-0560">Oxidoreductase</keyword>
<dbReference type="Gene3D" id="3.40.50.720">
    <property type="entry name" value="NAD(P)-binding Rossmann-like Domain"/>
    <property type="match status" value="1"/>
</dbReference>
<dbReference type="Pfam" id="PF04321">
    <property type="entry name" value="RmlD_sub_bind"/>
    <property type="match status" value="1"/>
</dbReference>
<evidence type="ECO:0000313" key="8">
    <source>
        <dbReference type="EMBL" id="GGG97020.1"/>
    </source>
</evidence>
<comment type="cofactor">
    <cofactor evidence="6">
        <name>Mg(2+)</name>
        <dbReference type="ChEBI" id="CHEBI:18420"/>
    </cofactor>
    <text evidence="6">Binds 1 Mg(2+) ion per monomer.</text>
</comment>
<gene>
    <name evidence="8" type="primary">rmlD/rfbD</name>
    <name evidence="8" type="ORF">GCM10007420_10870</name>
</gene>
<evidence type="ECO:0000256" key="5">
    <source>
        <dbReference type="ARBA" id="ARBA00048200"/>
    </source>
</evidence>
<accession>A0ABQ1XLM8</accession>
<evidence type="ECO:0000313" key="9">
    <source>
        <dbReference type="Proteomes" id="UP000648722"/>
    </source>
</evidence>
<comment type="function">
    <text evidence="6">Catalyzes the reduction of dTDP-6-deoxy-L-lyxo-4-hexulose to yield dTDP-L-rhamnose.</text>
</comment>
<keyword evidence="9" id="KW-1185">Reference proteome</keyword>
<dbReference type="NCBIfam" id="TIGR01214">
    <property type="entry name" value="rmlD"/>
    <property type="match status" value="1"/>
</dbReference>
<dbReference type="EMBL" id="BMFS01000004">
    <property type="protein sequence ID" value="GGG97020.1"/>
    <property type="molecule type" value="Genomic_DNA"/>
</dbReference>
<reference evidence="9" key="1">
    <citation type="journal article" date="2019" name="Int. J. Syst. Evol. Microbiol.">
        <title>The Global Catalogue of Microorganisms (GCM) 10K type strain sequencing project: providing services to taxonomists for standard genome sequencing and annotation.</title>
        <authorList>
            <consortium name="The Broad Institute Genomics Platform"/>
            <consortium name="The Broad Institute Genome Sequencing Center for Infectious Disease"/>
            <person name="Wu L."/>
            <person name="Ma J."/>
        </authorList>
    </citation>
    <scope>NUCLEOTIDE SEQUENCE [LARGE SCALE GENOMIC DNA]</scope>
    <source>
        <strain evidence="9">CGMCC 1.12766</strain>
    </source>
</reference>
<evidence type="ECO:0000256" key="3">
    <source>
        <dbReference type="ARBA" id="ARBA00012929"/>
    </source>
</evidence>
<feature type="domain" description="RmlD-like substrate binding" evidence="7">
    <location>
        <begin position="3"/>
        <end position="290"/>
    </location>
</feature>
<keyword evidence="6" id="KW-0521">NADP</keyword>
<dbReference type="PANTHER" id="PTHR10491">
    <property type="entry name" value="DTDP-4-DEHYDRORHAMNOSE REDUCTASE"/>
    <property type="match status" value="1"/>
</dbReference>
<dbReference type="InterPro" id="IPR005913">
    <property type="entry name" value="dTDP_dehydrorham_reduct"/>
</dbReference>
<dbReference type="CDD" id="cd05254">
    <property type="entry name" value="dTDP_HR_like_SDR_e"/>
    <property type="match status" value="1"/>
</dbReference>
<dbReference type="SUPFAM" id="SSF51735">
    <property type="entry name" value="NAD(P)-binding Rossmann-fold domains"/>
    <property type="match status" value="1"/>
</dbReference>
<comment type="pathway">
    <text evidence="1 6">Carbohydrate biosynthesis; dTDP-L-rhamnose biosynthesis.</text>
</comment>
<protein>
    <recommendedName>
        <fullName evidence="4 6">dTDP-4-dehydrorhamnose reductase</fullName>
        <ecNumber evidence="3 6">1.1.1.133</ecNumber>
    </recommendedName>
</protein>
<evidence type="ECO:0000259" key="7">
    <source>
        <dbReference type="Pfam" id="PF04321"/>
    </source>
</evidence>
<sequence>MPRLIILGRTGQLATELIRQAPQAGWDVLALGREAADFSDPLACAAALGEHLPADAVINAAAYTAVDRAESEEALAHTINAETPGRLAALCAGRGVPFVHVSTDYVFDGTKSGAYVEADHPNPQSAYGRSKLAGENAVLAAGGRSLIARTAWVYSAHGQNFVKTMLRLGAERDELRVVDDQHGCPTAASELARCLLVAARAMAEGRSAGGLYHLAGAGETSWAGFAGAIFEHAAPHWARRPSVTPITTADYPTPARRPANSRLDSSRFAADFGTRPDVWQVSLAELVQKILISEN</sequence>
<dbReference type="Proteomes" id="UP000648722">
    <property type="component" value="Unassembled WGS sequence"/>
</dbReference>
<dbReference type="InterPro" id="IPR029903">
    <property type="entry name" value="RmlD-like-bd"/>
</dbReference>
<comment type="catalytic activity">
    <reaction evidence="5 6">
        <text>dTDP-beta-L-rhamnose + NADP(+) = dTDP-4-dehydro-beta-L-rhamnose + NADPH + H(+)</text>
        <dbReference type="Rhea" id="RHEA:21796"/>
        <dbReference type="ChEBI" id="CHEBI:15378"/>
        <dbReference type="ChEBI" id="CHEBI:57510"/>
        <dbReference type="ChEBI" id="CHEBI:57783"/>
        <dbReference type="ChEBI" id="CHEBI:58349"/>
        <dbReference type="ChEBI" id="CHEBI:62830"/>
        <dbReference type="EC" id="1.1.1.133"/>
    </reaction>
</comment>
<dbReference type="Gene3D" id="3.90.25.10">
    <property type="entry name" value="UDP-galactose 4-epimerase, domain 1"/>
    <property type="match status" value="1"/>
</dbReference>
<dbReference type="PANTHER" id="PTHR10491:SF4">
    <property type="entry name" value="METHIONINE ADENOSYLTRANSFERASE 2 SUBUNIT BETA"/>
    <property type="match status" value="1"/>
</dbReference>
<dbReference type="RefSeq" id="WP_188451552.1">
    <property type="nucleotide sequence ID" value="NZ_BMFS01000004.1"/>
</dbReference>
<evidence type="ECO:0000256" key="6">
    <source>
        <dbReference type="RuleBase" id="RU364082"/>
    </source>
</evidence>
<comment type="similarity">
    <text evidence="2 6">Belongs to the dTDP-4-dehydrorhamnose reductase family.</text>
</comment>
<dbReference type="EC" id="1.1.1.133" evidence="3 6"/>
<evidence type="ECO:0000256" key="4">
    <source>
        <dbReference type="ARBA" id="ARBA00017099"/>
    </source>
</evidence>
<proteinExistence type="inferred from homology"/>
<organism evidence="8 9">
    <name type="scientific">Glycocaulis albus</name>
    <dbReference type="NCBI Taxonomy" id="1382801"/>
    <lineage>
        <taxon>Bacteria</taxon>
        <taxon>Pseudomonadati</taxon>
        <taxon>Pseudomonadota</taxon>
        <taxon>Alphaproteobacteria</taxon>
        <taxon>Maricaulales</taxon>
        <taxon>Maricaulaceae</taxon>
        <taxon>Glycocaulis</taxon>
    </lineage>
</organism>
<dbReference type="InterPro" id="IPR036291">
    <property type="entry name" value="NAD(P)-bd_dom_sf"/>
</dbReference>
<comment type="caution">
    <text evidence="8">The sequence shown here is derived from an EMBL/GenBank/DDBJ whole genome shotgun (WGS) entry which is preliminary data.</text>
</comment>